<dbReference type="Proteomes" id="UP001321766">
    <property type="component" value="Chromosome"/>
</dbReference>
<reference evidence="2 3" key="1">
    <citation type="journal article" date="2023" name="Microbiol. Spectr.">
        <title>Symbiosis of Carpenter Bees with Uncharacterized Lactic Acid Bacteria Showing NAD Auxotrophy.</title>
        <authorList>
            <person name="Kawasaki S."/>
            <person name="Ozawa K."/>
            <person name="Mori T."/>
            <person name="Yamamoto A."/>
            <person name="Ito M."/>
            <person name="Ohkuma M."/>
            <person name="Sakamoto M."/>
            <person name="Matsutani M."/>
        </authorList>
    </citation>
    <scope>NUCLEOTIDE SEQUENCE [LARGE SCALE GENOMIC DNA]</scope>
    <source>
        <strain evidence="2 3">Kim37-2</strain>
    </source>
</reference>
<feature type="compositionally biased region" description="Polar residues" evidence="1">
    <location>
        <begin position="118"/>
        <end position="148"/>
    </location>
</feature>
<organism evidence="2 3">
    <name type="scientific">Bombiscardovia nodaiensis</name>
    <dbReference type="NCBI Taxonomy" id="2932181"/>
    <lineage>
        <taxon>Bacteria</taxon>
        <taxon>Bacillati</taxon>
        <taxon>Actinomycetota</taxon>
        <taxon>Actinomycetes</taxon>
        <taxon>Bifidobacteriales</taxon>
        <taxon>Bifidobacteriaceae</taxon>
        <taxon>Bombiscardovia</taxon>
    </lineage>
</organism>
<protein>
    <recommendedName>
        <fullName evidence="4">Cell surface protein</fullName>
    </recommendedName>
</protein>
<dbReference type="InterPro" id="IPR046314">
    <property type="entry name" value="DUF6466"/>
</dbReference>
<evidence type="ECO:0000313" key="3">
    <source>
        <dbReference type="Proteomes" id="UP001321766"/>
    </source>
</evidence>
<evidence type="ECO:0008006" key="4">
    <source>
        <dbReference type="Google" id="ProtNLM"/>
    </source>
</evidence>
<gene>
    <name evidence="2" type="ORF">KIM372_06510</name>
</gene>
<name>A0ABM8B7B8_9BIFI</name>
<sequence length="184" mass="20133">MTRQPSRKPVARAPRVVRLALALIALLAVCVGLLALWNARATSTYNQASTSLTANLKAASQETVNLAKLTQSQLQVDTLFADAQRGKQLILPSTRRSIEHNAHLSQELTEALRKAATAQEQESAKTSQPQETPDQQGRGSNGLTQEQRQAIDDMLKRNQELQNANPLPSNQPSNKPGDHTAKPW</sequence>
<dbReference type="Pfam" id="PF20070">
    <property type="entry name" value="DUF6466"/>
    <property type="match status" value="1"/>
</dbReference>
<evidence type="ECO:0000313" key="2">
    <source>
        <dbReference type="EMBL" id="BDR52744.1"/>
    </source>
</evidence>
<accession>A0ABM8B7B8</accession>
<dbReference type="EMBL" id="AP026798">
    <property type="protein sequence ID" value="BDR52744.1"/>
    <property type="molecule type" value="Genomic_DNA"/>
</dbReference>
<feature type="compositionally biased region" description="Basic and acidic residues" evidence="1">
    <location>
        <begin position="149"/>
        <end position="159"/>
    </location>
</feature>
<feature type="region of interest" description="Disordered" evidence="1">
    <location>
        <begin position="110"/>
        <end position="184"/>
    </location>
</feature>
<proteinExistence type="predicted"/>
<evidence type="ECO:0000256" key="1">
    <source>
        <dbReference type="SAM" id="MobiDB-lite"/>
    </source>
</evidence>
<feature type="compositionally biased region" description="Polar residues" evidence="1">
    <location>
        <begin position="160"/>
        <end position="174"/>
    </location>
</feature>
<keyword evidence="3" id="KW-1185">Reference proteome</keyword>